<comment type="caution">
    <text evidence="1">The sequence shown here is derived from an EMBL/GenBank/DDBJ whole genome shotgun (WGS) entry which is preliminary data.</text>
</comment>
<dbReference type="Proteomes" id="UP000824219">
    <property type="component" value="Linkage Group LG05"/>
</dbReference>
<dbReference type="EMBL" id="JAHKSW010000005">
    <property type="protein sequence ID" value="KAG7332462.1"/>
    <property type="molecule type" value="Genomic_DNA"/>
</dbReference>
<evidence type="ECO:0000313" key="2">
    <source>
        <dbReference type="Proteomes" id="UP000824219"/>
    </source>
</evidence>
<name>A0A9D3P4S3_9TELE</name>
<reference evidence="1 2" key="1">
    <citation type="submission" date="2021-06" db="EMBL/GenBank/DDBJ databases">
        <title>Chromosome-level genome assembly of the red-tail catfish (Hemibagrus wyckioides).</title>
        <authorList>
            <person name="Shao F."/>
        </authorList>
    </citation>
    <scope>NUCLEOTIDE SEQUENCE [LARGE SCALE GENOMIC DNA]</scope>
    <source>
        <strain evidence="1">EC202008001</strain>
        <tissue evidence="1">Blood</tissue>
    </source>
</reference>
<dbReference type="AlphaFoldDB" id="A0A9D3P4S3"/>
<gene>
    <name evidence="1" type="ORF">KOW79_004296</name>
</gene>
<evidence type="ECO:0000313" key="1">
    <source>
        <dbReference type="EMBL" id="KAG7332462.1"/>
    </source>
</evidence>
<protein>
    <submittedName>
        <fullName evidence="1">Uncharacterized protein</fullName>
    </submittedName>
</protein>
<organism evidence="1 2">
    <name type="scientific">Hemibagrus wyckioides</name>
    <dbReference type="NCBI Taxonomy" id="337641"/>
    <lineage>
        <taxon>Eukaryota</taxon>
        <taxon>Metazoa</taxon>
        <taxon>Chordata</taxon>
        <taxon>Craniata</taxon>
        <taxon>Vertebrata</taxon>
        <taxon>Euteleostomi</taxon>
        <taxon>Actinopterygii</taxon>
        <taxon>Neopterygii</taxon>
        <taxon>Teleostei</taxon>
        <taxon>Ostariophysi</taxon>
        <taxon>Siluriformes</taxon>
        <taxon>Bagridae</taxon>
        <taxon>Hemibagrus</taxon>
    </lineage>
</organism>
<sequence length="74" mass="8121">MHQERGRRTSLLDLHSIATSWKLGYVPNPVSRISSASPVSSHMGRICTHLNSPGLQCSSCEGKVKHIQLEDTGH</sequence>
<accession>A0A9D3P4S3</accession>
<keyword evidence="2" id="KW-1185">Reference proteome</keyword>
<proteinExistence type="predicted"/>